<feature type="transmembrane region" description="Helical" evidence="1">
    <location>
        <begin position="49"/>
        <end position="76"/>
    </location>
</feature>
<name>A0A645ER58_9ZZZZ</name>
<gene>
    <name evidence="2" type="ORF">SDC9_151064</name>
</gene>
<comment type="caution">
    <text evidence="2">The sequence shown here is derived from an EMBL/GenBank/DDBJ whole genome shotgun (WGS) entry which is preliminary data.</text>
</comment>
<keyword evidence="1" id="KW-0812">Transmembrane</keyword>
<dbReference type="EMBL" id="VSSQ01049748">
    <property type="protein sequence ID" value="MPN03830.1"/>
    <property type="molecule type" value="Genomic_DNA"/>
</dbReference>
<keyword evidence="1" id="KW-0472">Membrane</keyword>
<reference evidence="2" key="1">
    <citation type="submission" date="2019-08" db="EMBL/GenBank/DDBJ databases">
        <authorList>
            <person name="Kucharzyk K."/>
            <person name="Murdoch R.W."/>
            <person name="Higgins S."/>
            <person name="Loffler F."/>
        </authorList>
    </citation>
    <scope>NUCLEOTIDE SEQUENCE</scope>
</reference>
<accession>A0A645ER58</accession>
<evidence type="ECO:0000256" key="1">
    <source>
        <dbReference type="SAM" id="Phobius"/>
    </source>
</evidence>
<proteinExistence type="predicted"/>
<sequence>MEFWCHKWKWEYLDFPQQCLLNNTIMKTLFDYLYYRTSKFYEDWGEKNGYIAGSVVVTTSFGFIFLSLCIFAFYLFDKKINLNIIWAVIISFCILSLFFINKRKFAELTKKYRDEKHCKLKGWLVFAYIIGSVALFFVSLALCGYWVNVKI</sequence>
<evidence type="ECO:0000313" key="2">
    <source>
        <dbReference type="EMBL" id="MPN03830.1"/>
    </source>
</evidence>
<feature type="transmembrane region" description="Helical" evidence="1">
    <location>
        <begin position="122"/>
        <end position="147"/>
    </location>
</feature>
<protein>
    <submittedName>
        <fullName evidence="2">Uncharacterized protein</fullName>
    </submittedName>
</protein>
<dbReference type="AlphaFoldDB" id="A0A645ER58"/>
<keyword evidence="1" id="KW-1133">Transmembrane helix</keyword>
<feature type="transmembrane region" description="Helical" evidence="1">
    <location>
        <begin position="82"/>
        <end position="101"/>
    </location>
</feature>
<organism evidence="2">
    <name type="scientific">bioreactor metagenome</name>
    <dbReference type="NCBI Taxonomy" id="1076179"/>
    <lineage>
        <taxon>unclassified sequences</taxon>
        <taxon>metagenomes</taxon>
        <taxon>ecological metagenomes</taxon>
    </lineage>
</organism>